<dbReference type="EMBL" id="KE504135">
    <property type="protein sequence ID" value="EPT02525.1"/>
    <property type="molecule type" value="Genomic_DNA"/>
</dbReference>
<evidence type="ECO:0000313" key="3">
    <source>
        <dbReference type="Proteomes" id="UP000015241"/>
    </source>
</evidence>
<feature type="non-terminal residue" evidence="2">
    <location>
        <position position="1"/>
    </location>
</feature>
<dbReference type="OrthoDB" id="2800744at2759"/>
<organism evidence="2 3">
    <name type="scientific">Fomitopsis schrenkii</name>
    <name type="common">Brown rot fungus</name>
    <dbReference type="NCBI Taxonomy" id="2126942"/>
    <lineage>
        <taxon>Eukaryota</taxon>
        <taxon>Fungi</taxon>
        <taxon>Dikarya</taxon>
        <taxon>Basidiomycota</taxon>
        <taxon>Agaricomycotina</taxon>
        <taxon>Agaricomycetes</taxon>
        <taxon>Polyporales</taxon>
        <taxon>Fomitopsis</taxon>
    </lineage>
</organism>
<dbReference type="HOGENOM" id="CLU_167973_0_0_1"/>
<feature type="non-terminal residue" evidence="2">
    <location>
        <position position="103"/>
    </location>
</feature>
<dbReference type="AlphaFoldDB" id="S8FW87"/>
<reference evidence="2 3" key="1">
    <citation type="journal article" date="2012" name="Science">
        <title>The Paleozoic origin of enzymatic lignin decomposition reconstructed from 31 fungal genomes.</title>
        <authorList>
            <person name="Floudas D."/>
            <person name="Binder M."/>
            <person name="Riley R."/>
            <person name="Barry K."/>
            <person name="Blanchette R.A."/>
            <person name="Henrissat B."/>
            <person name="Martinez A.T."/>
            <person name="Otillar R."/>
            <person name="Spatafora J.W."/>
            <person name="Yadav J.S."/>
            <person name="Aerts A."/>
            <person name="Benoit I."/>
            <person name="Boyd A."/>
            <person name="Carlson A."/>
            <person name="Copeland A."/>
            <person name="Coutinho P.M."/>
            <person name="de Vries R.P."/>
            <person name="Ferreira P."/>
            <person name="Findley K."/>
            <person name="Foster B."/>
            <person name="Gaskell J."/>
            <person name="Glotzer D."/>
            <person name="Gorecki P."/>
            <person name="Heitman J."/>
            <person name="Hesse C."/>
            <person name="Hori C."/>
            <person name="Igarashi K."/>
            <person name="Jurgens J.A."/>
            <person name="Kallen N."/>
            <person name="Kersten P."/>
            <person name="Kohler A."/>
            <person name="Kuees U."/>
            <person name="Kumar T.K.A."/>
            <person name="Kuo A."/>
            <person name="LaButti K."/>
            <person name="Larrondo L.F."/>
            <person name="Lindquist E."/>
            <person name="Ling A."/>
            <person name="Lombard V."/>
            <person name="Lucas S."/>
            <person name="Lundell T."/>
            <person name="Martin R."/>
            <person name="McLaughlin D.J."/>
            <person name="Morgenstern I."/>
            <person name="Morin E."/>
            <person name="Murat C."/>
            <person name="Nagy L.G."/>
            <person name="Nolan M."/>
            <person name="Ohm R.A."/>
            <person name="Patyshakuliyeva A."/>
            <person name="Rokas A."/>
            <person name="Ruiz-Duenas F.J."/>
            <person name="Sabat G."/>
            <person name="Salamov A."/>
            <person name="Samejima M."/>
            <person name="Schmutz J."/>
            <person name="Slot J.C."/>
            <person name="St John F."/>
            <person name="Stenlid J."/>
            <person name="Sun H."/>
            <person name="Sun S."/>
            <person name="Syed K."/>
            <person name="Tsang A."/>
            <person name="Wiebenga A."/>
            <person name="Young D."/>
            <person name="Pisabarro A."/>
            <person name="Eastwood D.C."/>
            <person name="Martin F."/>
            <person name="Cullen D."/>
            <person name="Grigoriev I.V."/>
            <person name="Hibbett D.S."/>
        </authorList>
    </citation>
    <scope>NUCLEOTIDE SEQUENCE</scope>
    <source>
        <strain evidence="3">FP-58527</strain>
    </source>
</reference>
<evidence type="ECO:0000313" key="2">
    <source>
        <dbReference type="EMBL" id="EPT02525.1"/>
    </source>
</evidence>
<keyword evidence="3" id="KW-1185">Reference proteome</keyword>
<feature type="region of interest" description="Disordered" evidence="1">
    <location>
        <begin position="1"/>
        <end position="52"/>
    </location>
</feature>
<dbReference type="Proteomes" id="UP000015241">
    <property type="component" value="Unassembled WGS sequence"/>
</dbReference>
<feature type="compositionally biased region" description="Low complexity" evidence="1">
    <location>
        <begin position="16"/>
        <end position="31"/>
    </location>
</feature>
<gene>
    <name evidence="2" type="ORF">FOMPIDRAFT_1102208</name>
</gene>
<evidence type="ECO:0000256" key="1">
    <source>
        <dbReference type="SAM" id="MobiDB-lite"/>
    </source>
</evidence>
<proteinExistence type="predicted"/>
<dbReference type="STRING" id="743788.S8FW87"/>
<name>S8FW87_FOMSC</name>
<accession>S8FW87</accession>
<sequence length="103" mass="10784">PTATTSAAALSRQAVSSRANPAARSSSPPASTYFTPYDGAHHGDPQPATPEANAHFAYSTTLRRHRAEGPLGLGTPGSATGFPKLEELRTVVEEEGPSGLWQR</sequence>
<protein>
    <submittedName>
        <fullName evidence="2">Uncharacterized protein</fullName>
    </submittedName>
</protein>
<dbReference type="InParanoid" id="S8FW87"/>